<evidence type="ECO:0000313" key="1">
    <source>
        <dbReference type="EMBL" id="KAH3708864.1"/>
    </source>
</evidence>
<dbReference type="AlphaFoldDB" id="A0A9D3YZM7"/>
<proteinExistence type="predicted"/>
<dbReference type="Proteomes" id="UP000828390">
    <property type="component" value="Unassembled WGS sequence"/>
</dbReference>
<organism evidence="1 2">
    <name type="scientific">Dreissena polymorpha</name>
    <name type="common">Zebra mussel</name>
    <name type="synonym">Mytilus polymorpha</name>
    <dbReference type="NCBI Taxonomy" id="45954"/>
    <lineage>
        <taxon>Eukaryota</taxon>
        <taxon>Metazoa</taxon>
        <taxon>Spiralia</taxon>
        <taxon>Lophotrochozoa</taxon>
        <taxon>Mollusca</taxon>
        <taxon>Bivalvia</taxon>
        <taxon>Autobranchia</taxon>
        <taxon>Heteroconchia</taxon>
        <taxon>Euheterodonta</taxon>
        <taxon>Imparidentia</taxon>
        <taxon>Neoheterodontei</taxon>
        <taxon>Myida</taxon>
        <taxon>Dreissenoidea</taxon>
        <taxon>Dreissenidae</taxon>
        <taxon>Dreissena</taxon>
    </lineage>
</organism>
<sequence>MLLSSNIGHHYSLLHDSELNIGSANSAVAGALMYASERPVAWYLMKTQNVPGNCENDVNCIVKYDTHSGYAEFDKNLVLLNQIYYICAFSNSTDVQRELFTEVLEEISSCSNGFILDNSPPNKGQVQVQNHQGFVTNPQSVLVTWIGFDDNVDASVFGYPSKLRTFSVGIGKNICLHTS</sequence>
<reference evidence="1" key="1">
    <citation type="journal article" date="2019" name="bioRxiv">
        <title>The Genome of the Zebra Mussel, Dreissena polymorpha: A Resource for Invasive Species Research.</title>
        <authorList>
            <person name="McCartney M.A."/>
            <person name="Auch B."/>
            <person name="Kono T."/>
            <person name="Mallez S."/>
            <person name="Zhang Y."/>
            <person name="Obille A."/>
            <person name="Becker A."/>
            <person name="Abrahante J.E."/>
            <person name="Garbe J."/>
            <person name="Badalamenti J.P."/>
            <person name="Herman A."/>
            <person name="Mangelson H."/>
            <person name="Liachko I."/>
            <person name="Sullivan S."/>
            <person name="Sone E.D."/>
            <person name="Koren S."/>
            <person name="Silverstein K.A.T."/>
            <person name="Beckman K.B."/>
            <person name="Gohl D.M."/>
        </authorList>
    </citation>
    <scope>NUCLEOTIDE SEQUENCE</scope>
    <source>
        <strain evidence="1">Duluth1</strain>
        <tissue evidence="1">Whole animal</tissue>
    </source>
</reference>
<comment type="caution">
    <text evidence="1">The sequence shown here is derived from an EMBL/GenBank/DDBJ whole genome shotgun (WGS) entry which is preliminary data.</text>
</comment>
<gene>
    <name evidence="1" type="ORF">DPMN_068323</name>
</gene>
<keyword evidence="2" id="KW-1185">Reference proteome</keyword>
<reference evidence="1" key="2">
    <citation type="submission" date="2020-11" db="EMBL/GenBank/DDBJ databases">
        <authorList>
            <person name="McCartney M.A."/>
            <person name="Auch B."/>
            <person name="Kono T."/>
            <person name="Mallez S."/>
            <person name="Becker A."/>
            <person name="Gohl D.M."/>
            <person name="Silverstein K.A.T."/>
            <person name="Koren S."/>
            <person name="Bechman K.B."/>
            <person name="Herman A."/>
            <person name="Abrahante J.E."/>
            <person name="Garbe J."/>
        </authorList>
    </citation>
    <scope>NUCLEOTIDE SEQUENCE</scope>
    <source>
        <strain evidence="1">Duluth1</strain>
        <tissue evidence="1">Whole animal</tissue>
    </source>
</reference>
<protein>
    <submittedName>
        <fullName evidence="1">Uncharacterized protein</fullName>
    </submittedName>
</protein>
<dbReference type="EMBL" id="JAIWYP010000014">
    <property type="protein sequence ID" value="KAH3708864.1"/>
    <property type="molecule type" value="Genomic_DNA"/>
</dbReference>
<name>A0A9D3YZM7_DREPO</name>
<accession>A0A9D3YZM7</accession>
<evidence type="ECO:0000313" key="2">
    <source>
        <dbReference type="Proteomes" id="UP000828390"/>
    </source>
</evidence>